<gene>
    <name evidence="2" type="ORF">AB205_0025250</name>
</gene>
<evidence type="ECO:0000313" key="2">
    <source>
        <dbReference type="EMBL" id="PIO37376.1"/>
    </source>
</evidence>
<keyword evidence="1" id="KW-0472">Membrane</keyword>
<sequence length="39" mass="4622">MYGFKYSYVTNTLFDIYVFVLSGLIVSLTYILFHVYKVC</sequence>
<evidence type="ECO:0000256" key="1">
    <source>
        <dbReference type="SAM" id="Phobius"/>
    </source>
</evidence>
<keyword evidence="1" id="KW-0812">Transmembrane</keyword>
<dbReference type="EMBL" id="KV926476">
    <property type="protein sequence ID" value="PIO37376.1"/>
    <property type="molecule type" value="Genomic_DNA"/>
</dbReference>
<dbReference type="AlphaFoldDB" id="A0A2G9SB86"/>
<feature type="transmembrane region" description="Helical" evidence="1">
    <location>
        <begin position="16"/>
        <end position="36"/>
    </location>
</feature>
<name>A0A2G9SB86_AQUCT</name>
<evidence type="ECO:0000313" key="3">
    <source>
        <dbReference type="Proteomes" id="UP000228934"/>
    </source>
</evidence>
<accession>A0A2G9SB86</accession>
<proteinExistence type="predicted"/>
<protein>
    <submittedName>
        <fullName evidence="2">Uncharacterized protein</fullName>
    </submittedName>
</protein>
<reference evidence="3" key="1">
    <citation type="journal article" date="2017" name="Nat. Commun.">
        <title>The North American bullfrog draft genome provides insight into hormonal regulation of long noncoding RNA.</title>
        <authorList>
            <person name="Hammond S.A."/>
            <person name="Warren R.L."/>
            <person name="Vandervalk B.P."/>
            <person name="Kucuk E."/>
            <person name="Khan H."/>
            <person name="Gibb E.A."/>
            <person name="Pandoh P."/>
            <person name="Kirk H."/>
            <person name="Zhao Y."/>
            <person name="Jones M."/>
            <person name="Mungall A.J."/>
            <person name="Coope R."/>
            <person name="Pleasance S."/>
            <person name="Moore R.A."/>
            <person name="Holt R.A."/>
            <person name="Round J.M."/>
            <person name="Ohora S."/>
            <person name="Walle B.V."/>
            <person name="Veldhoen N."/>
            <person name="Helbing C.C."/>
            <person name="Birol I."/>
        </authorList>
    </citation>
    <scope>NUCLEOTIDE SEQUENCE [LARGE SCALE GENOMIC DNA]</scope>
</reference>
<dbReference type="Proteomes" id="UP000228934">
    <property type="component" value="Unassembled WGS sequence"/>
</dbReference>
<organism evidence="2 3">
    <name type="scientific">Aquarana catesbeiana</name>
    <name type="common">American bullfrog</name>
    <name type="synonym">Rana catesbeiana</name>
    <dbReference type="NCBI Taxonomy" id="8400"/>
    <lineage>
        <taxon>Eukaryota</taxon>
        <taxon>Metazoa</taxon>
        <taxon>Chordata</taxon>
        <taxon>Craniata</taxon>
        <taxon>Vertebrata</taxon>
        <taxon>Euteleostomi</taxon>
        <taxon>Amphibia</taxon>
        <taxon>Batrachia</taxon>
        <taxon>Anura</taxon>
        <taxon>Neobatrachia</taxon>
        <taxon>Ranoidea</taxon>
        <taxon>Ranidae</taxon>
        <taxon>Aquarana</taxon>
    </lineage>
</organism>
<keyword evidence="1" id="KW-1133">Transmembrane helix</keyword>
<keyword evidence="3" id="KW-1185">Reference proteome</keyword>